<name>A0AAN8K2Q8_PATCE</name>
<evidence type="ECO:0000256" key="10">
    <source>
        <dbReference type="ARBA" id="ARBA00063143"/>
    </source>
</evidence>
<gene>
    <name evidence="15" type="ORF">SNE40_004395</name>
</gene>
<sequence length="315" mass="36558">MKYLLVLTLISIVTGAALGTKEHVPPVKKPHEEQGEHSPHFDHEAVIGSRKAEQEFDEMSPEEAKQRLTLLVAEHDPNNDQIITKEELVEWLMHSFKNLDEEDAAEKMTEEDVIDVDDKVSWEEYLKSQYNYEPGDIEDFKKLRETNKDNEQMKETFELLVLVEDDEARFNAADANHDGMLNKEEYFAFHAPLEHVQMHEFEIKRVMKQFDKNNDGSITKKEFIGDITDKERVIAEEEQFKLYDTDNNGKLDDGETRKWVIQDSRVAATEEAEHLLNMADDNKNGELTLAEIVDHYDEFVGSQATDYGRHLEDEL</sequence>
<feature type="chain" id="PRO_5042994977" description="Reticulocalbin-3" evidence="13">
    <location>
        <begin position="20"/>
        <end position="315"/>
    </location>
</feature>
<dbReference type="Gene3D" id="1.10.238.10">
    <property type="entry name" value="EF-hand"/>
    <property type="match status" value="3"/>
</dbReference>
<evidence type="ECO:0000256" key="1">
    <source>
        <dbReference type="ARBA" id="ARBA00004319"/>
    </source>
</evidence>
<evidence type="ECO:0000256" key="4">
    <source>
        <dbReference type="ARBA" id="ARBA00022737"/>
    </source>
</evidence>
<evidence type="ECO:0000256" key="5">
    <source>
        <dbReference type="ARBA" id="ARBA00022824"/>
    </source>
</evidence>
<dbReference type="FunFam" id="1.10.238.10:FF:000104">
    <property type="entry name" value="calumenin isoform X1"/>
    <property type="match status" value="1"/>
</dbReference>
<keyword evidence="16" id="KW-1185">Reference proteome</keyword>
<dbReference type="InterPro" id="IPR002048">
    <property type="entry name" value="EF_hand_dom"/>
</dbReference>
<dbReference type="PANTHER" id="PTHR10827:SF95">
    <property type="entry name" value="LD34388P"/>
    <property type="match status" value="1"/>
</dbReference>
<comment type="subcellular location">
    <subcellularLocation>
        <location evidence="1">Endoplasmic reticulum lumen</location>
    </subcellularLocation>
</comment>
<comment type="subunit">
    <text evidence="10">Interacts with PCSK6 (immature form including the propeptide); probably involved in the maturation and the secretion of PCSK6.</text>
</comment>
<feature type="region of interest" description="Disordered" evidence="12">
    <location>
        <begin position="22"/>
        <end position="43"/>
    </location>
</feature>
<dbReference type="Proteomes" id="UP001347796">
    <property type="component" value="Unassembled WGS sequence"/>
</dbReference>
<comment type="function">
    <text evidence="9">Probable molecular chaperone assisting protein biosynthesis and transport in the endoplasmic reticulum. Required for the proper biosynthesis and transport of pulmonary surfactant-associated protein A/SP-A, pulmonary surfactant-associated protein D/SP-D and the lipid transporter ABCA3. By regulating both the proper expression and the degradation through the endoplasmic reticulum-associated protein degradation pathway of these proteins plays a crucial role in pulmonary surfactant homeostasis. Has an anti-fibrotic activity by negatively regulating the secretion of type I and type III collagens. This calcium-binding protein also transiently associates with immature PCSK6 and regulates its secretion.</text>
</comment>
<dbReference type="PANTHER" id="PTHR10827">
    <property type="entry name" value="RETICULOCALBIN"/>
    <property type="match status" value="1"/>
</dbReference>
<evidence type="ECO:0000256" key="9">
    <source>
        <dbReference type="ARBA" id="ARBA00056975"/>
    </source>
</evidence>
<dbReference type="SUPFAM" id="SSF47473">
    <property type="entry name" value="EF-hand"/>
    <property type="match status" value="2"/>
</dbReference>
<keyword evidence="3 13" id="KW-0732">Signal</keyword>
<feature type="domain" description="EF-hand" evidence="14">
    <location>
        <begin position="267"/>
        <end position="302"/>
    </location>
</feature>
<keyword evidence="6" id="KW-0106">Calcium</keyword>
<accession>A0AAN8K2Q8</accession>
<dbReference type="PROSITE" id="PS00018">
    <property type="entry name" value="EF_HAND_1"/>
    <property type="match status" value="4"/>
</dbReference>
<evidence type="ECO:0000256" key="11">
    <source>
        <dbReference type="ARBA" id="ARBA00072696"/>
    </source>
</evidence>
<dbReference type="InterPro" id="IPR011992">
    <property type="entry name" value="EF-hand-dom_pair"/>
</dbReference>
<feature type="domain" description="EF-hand" evidence="14">
    <location>
        <begin position="198"/>
        <end position="233"/>
    </location>
</feature>
<dbReference type="AlphaFoldDB" id="A0AAN8K2Q8"/>
<dbReference type="GO" id="GO:0015031">
    <property type="term" value="P:protein transport"/>
    <property type="evidence" value="ECO:0007669"/>
    <property type="project" value="UniProtKB-ARBA"/>
</dbReference>
<proteinExistence type="predicted"/>
<evidence type="ECO:0000259" key="14">
    <source>
        <dbReference type="PROSITE" id="PS50222"/>
    </source>
</evidence>
<evidence type="ECO:0000256" key="6">
    <source>
        <dbReference type="ARBA" id="ARBA00022837"/>
    </source>
</evidence>
<evidence type="ECO:0000256" key="7">
    <source>
        <dbReference type="ARBA" id="ARBA00023180"/>
    </source>
</evidence>
<evidence type="ECO:0000256" key="3">
    <source>
        <dbReference type="ARBA" id="ARBA00022729"/>
    </source>
</evidence>
<evidence type="ECO:0000256" key="13">
    <source>
        <dbReference type="SAM" id="SignalP"/>
    </source>
</evidence>
<evidence type="ECO:0000313" key="16">
    <source>
        <dbReference type="Proteomes" id="UP001347796"/>
    </source>
</evidence>
<comment type="caution">
    <text evidence="15">The sequence shown here is derived from an EMBL/GenBank/DDBJ whole genome shotgun (WGS) entry which is preliminary data.</text>
</comment>
<dbReference type="GO" id="GO:0005509">
    <property type="term" value="F:calcium ion binding"/>
    <property type="evidence" value="ECO:0007669"/>
    <property type="project" value="InterPro"/>
</dbReference>
<keyword evidence="2" id="KW-0479">Metal-binding</keyword>
<evidence type="ECO:0000256" key="8">
    <source>
        <dbReference type="ARBA" id="ARBA00023186"/>
    </source>
</evidence>
<dbReference type="PROSITE" id="PS50222">
    <property type="entry name" value="EF_HAND_2"/>
    <property type="match status" value="3"/>
</dbReference>
<dbReference type="EMBL" id="JAZGQO010000003">
    <property type="protein sequence ID" value="KAK6188148.1"/>
    <property type="molecule type" value="Genomic_DNA"/>
</dbReference>
<organism evidence="15 16">
    <name type="scientific">Patella caerulea</name>
    <name type="common">Rayed Mediterranean limpet</name>
    <dbReference type="NCBI Taxonomy" id="87958"/>
    <lineage>
        <taxon>Eukaryota</taxon>
        <taxon>Metazoa</taxon>
        <taxon>Spiralia</taxon>
        <taxon>Lophotrochozoa</taxon>
        <taxon>Mollusca</taxon>
        <taxon>Gastropoda</taxon>
        <taxon>Patellogastropoda</taxon>
        <taxon>Patelloidea</taxon>
        <taxon>Patellidae</taxon>
        <taxon>Patella</taxon>
    </lineage>
</organism>
<dbReference type="InterPro" id="IPR018247">
    <property type="entry name" value="EF_Hand_1_Ca_BS"/>
</dbReference>
<keyword evidence="4" id="KW-0677">Repeat</keyword>
<dbReference type="SMART" id="SM00054">
    <property type="entry name" value="EFh"/>
    <property type="match status" value="5"/>
</dbReference>
<protein>
    <recommendedName>
        <fullName evidence="11">Reticulocalbin-3</fullName>
    </recommendedName>
</protein>
<reference evidence="15 16" key="1">
    <citation type="submission" date="2024-01" db="EMBL/GenBank/DDBJ databases">
        <title>The genome of the rayed Mediterranean limpet Patella caerulea (Linnaeus, 1758).</title>
        <authorList>
            <person name="Anh-Thu Weber A."/>
            <person name="Halstead-Nussloch G."/>
        </authorList>
    </citation>
    <scope>NUCLEOTIDE SEQUENCE [LARGE SCALE GENOMIC DNA]</scope>
    <source>
        <strain evidence="15">AATW-2023a</strain>
        <tissue evidence="15">Whole specimen</tissue>
    </source>
</reference>
<feature type="domain" description="EF-hand" evidence="14">
    <location>
        <begin position="63"/>
        <end position="98"/>
    </location>
</feature>
<feature type="signal peptide" evidence="13">
    <location>
        <begin position="1"/>
        <end position="19"/>
    </location>
</feature>
<keyword evidence="7" id="KW-0325">Glycoprotein</keyword>
<keyword evidence="5" id="KW-0256">Endoplasmic reticulum</keyword>
<evidence type="ECO:0000256" key="2">
    <source>
        <dbReference type="ARBA" id="ARBA00022723"/>
    </source>
</evidence>
<keyword evidence="8" id="KW-0143">Chaperone</keyword>
<dbReference type="GO" id="GO:0005788">
    <property type="term" value="C:endoplasmic reticulum lumen"/>
    <property type="evidence" value="ECO:0007669"/>
    <property type="project" value="UniProtKB-SubCell"/>
</dbReference>
<evidence type="ECO:0000256" key="12">
    <source>
        <dbReference type="SAM" id="MobiDB-lite"/>
    </source>
</evidence>
<dbReference type="Pfam" id="PF13499">
    <property type="entry name" value="EF-hand_7"/>
    <property type="match status" value="2"/>
</dbReference>
<evidence type="ECO:0000313" key="15">
    <source>
        <dbReference type="EMBL" id="KAK6188148.1"/>
    </source>
</evidence>